<dbReference type="InterPro" id="IPR052579">
    <property type="entry name" value="Zinc_finger_SWIM"/>
</dbReference>
<gene>
    <name evidence="1" type="ORF">GMORB2_6387</name>
</gene>
<protein>
    <recommendedName>
        <fullName evidence="3">FAR1 domain-containing protein</fullName>
    </recommendedName>
</protein>
<dbReference type="EMBL" id="JAANYQ010000006">
    <property type="protein sequence ID" value="KAF4123686.1"/>
    <property type="molecule type" value="Genomic_DNA"/>
</dbReference>
<name>A0A9P4YXR6_9HYPO</name>
<reference evidence="1" key="1">
    <citation type="submission" date="2020-03" db="EMBL/GenBank/DDBJ databases">
        <title>Site-based positive gene gene selection in Geosmithia morbida across the United States reveals a broad range of putative effectors and factors for local host and environmental adapation.</title>
        <authorList>
            <person name="Onufrak A."/>
            <person name="Murdoch R.W."/>
            <person name="Gazis R."/>
            <person name="Huff M."/>
            <person name="Staton M."/>
            <person name="Klingeman W."/>
            <person name="Hadziabdic D."/>
        </authorList>
    </citation>
    <scope>NUCLEOTIDE SEQUENCE</scope>
    <source>
        <strain evidence="1">1262</strain>
    </source>
</reference>
<comment type="caution">
    <text evidence="1">The sequence shown here is derived from an EMBL/GenBank/DDBJ whole genome shotgun (WGS) entry which is preliminary data.</text>
</comment>
<evidence type="ECO:0008006" key="3">
    <source>
        <dbReference type="Google" id="ProtNLM"/>
    </source>
</evidence>
<dbReference type="PANTHER" id="PTHR31569:SF4">
    <property type="entry name" value="SWIM-TYPE DOMAIN-CONTAINING PROTEIN"/>
    <property type="match status" value="1"/>
</dbReference>
<dbReference type="RefSeq" id="XP_035322338.1">
    <property type="nucleotide sequence ID" value="XM_035468357.1"/>
</dbReference>
<evidence type="ECO:0000313" key="1">
    <source>
        <dbReference type="EMBL" id="KAF4123686.1"/>
    </source>
</evidence>
<proteinExistence type="predicted"/>
<dbReference type="Proteomes" id="UP000749293">
    <property type="component" value="Unassembled WGS sequence"/>
</dbReference>
<evidence type="ECO:0000313" key="2">
    <source>
        <dbReference type="Proteomes" id="UP000749293"/>
    </source>
</evidence>
<dbReference type="GeneID" id="55972612"/>
<accession>A0A9P4YXR6</accession>
<organism evidence="1 2">
    <name type="scientific">Geosmithia morbida</name>
    <dbReference type="NCBI Taxonomy" id="1094350"/>
    <lineage>
        <taxon>Eukaryota</taxon>
        <taxon>Fungi</taxon>
        <taxon>Dikarya</taxon>
        <taxon>Ascomycota</taxon>
        <taxon>Pezizomycotina</taxon>
        <taxon>Sordariomycetes</taxon>
        <taxon>Hypocreomycetidae</taxon>
        <taxon>Hypocreales</taxon>
        <taxon>Bionectriaceae</taxon>
        <taxon>Geosmithia</taxon>
    </lineage>
</organism>
<dbReference type="PANTHER" id="PTHR31569">
    <property type="entry name" value="SWIM-TYPE DOMAIN-CONTAINING PROTEIN"/>
    <property type="match status" value="1"/>
</dbReference>
<keyword evidence="2" id="KW-1185">Reference proteome</keyword>
<dbReference type="AlphaFoldDB" id="A0A9P4YXR6"/>
<dbReference type="OrthoDB" id="5153472at2759"/>
<sequence>MQVMPDDGSVDAEFDPTSVEIPLPPPSQTFSSFDALFAFLQGFHRDNGAALVKRRSGNRRMVDGVSTVTQYWLICDRGHSRPSSARGIRQATTAKTDCPVAISAKTSQKLGWLWVYDCRGSHNHPPSLDPSAHAIHRRRTAEQRSLADRLVKNGSVKASDMRSIMQDVAGSPTFFTPKDIYNDRQKLKRAASTLSVGAGGLDPATGHAADDAGARASARASARVSAYIYGAATPIGAVESSSSSIPMTEPRQPTE</sequence>